<gene>
    <name evidence="2" type="ORF">GCM10010862_29100</name>
</gene>
<proteinExistence type="predicted"/>
<name>A0ABQ5W7Q2_9HYPH</name>
<keyword evidence="3" id="KW-1185">Reference proteome</keyword>
<protein>
    <recommendedName>
        <fullName evidence="4">Secreted protein</fullName>
    </recommendedName>
</protein>
<feature type="signal peptide" evidence="1">
    <location>
        <begin position="1"/>
        <end position="19"/>
    </location>
</feature>
<sequence length="142" mass="15566">MRLLSALLCSLILAHAASAKDKLDFTPLQGVAFAQAPEAGLGVCFGEDAVDTISCAQTRCMDESGLGPEDCVVDLWCFPHRWVADIAMLHQEGIHWHGFVCDAMDRPELEALVATKCDSERLIECSIVQMWDDDGNEIALEE</sequence>
<evidence type="ECO:0000313" key="2">
    <source>
        <dbReference type="EMBL" id="GLQ55651.1"/>
    </source>
</evidence>
<organism evidence="2 3">
    <name type="scientific">Devosia nitrariae</name>
    <dbReference type="NCBI Taxonomy" id="2071872"/>
    <lineage>
        <taxon>Bacteria</taxon>
        <taxon>Pseudomonadati</taxon>
        <taxon>Pseudomonadota</taxon>
        <taxon>Alphaproteobacteria</taxon>
        <taxon>Hyphomicrobiales</taxon>
        <taxon>Devosiaceae</taxon>
        <taxon>Devosia</taxon>
    </lineage>
</organism>
<evidence type="ECO:0008006" key="4">
    <source>
        <dbReference type="Google" id="ProtNLM"/>
    </source>
</evidence>
<comment type="caution">
    <text evidence="2">The sequence shown here is derived from an EMBL/GenBank/DDBJ whole genome shotgun (WGS) entry which is preliminary data.</text>
</comment>
<reference evidence="3" key="1">
    <citation type="journal article" date="2019" name="Int. J. Syst. Evol. Microbiol.">
        <title>The Global Catalogue of Microorganisms (GCM) 10K type strain sequencing project: providing services to taxonomists for standard genome sequencing and annotation.</title>
        <authorList>
            <consortium name="The Broad Institute Genomics Platform"/>
            <consortium name="The Broad Institute Genome Sequencing Center for Infectious Disease"/>
            <person name="Wu L."/>
            <person name="Ma J."/>
        </authorList>
    </citation>
    <scope>NUCLEOTIDE SEQUENCE [LARGE SCALE GENOMIC DNA]</scope>
    <source>
        <strain evidence="3">NBRC 112416</strain>
    </source>
</reference>
<keyword evidence="1" id="KW-0732">Signal</keyword>
<dbReference type="Proteomes" id="UP001156691">
    <property type="component" value="Unassembled WGS sequence"/>
</dbReference>
<feature type="chain" id="PRO_5046614160" description="Secreted protein" evidence="1">
    <location>
        <begin position="20"/>
        <end position="142"/>
    </location>
</feature>
<evidence type="ECO:0000313" key="3">
    <source>
        <dbReference type="Proteomes" id="UP001156691"/>
    </source>
</evidence>
<dbReference type="RefSeq" id="WP_284341071.1">
    <property type="nucleotide sequence ID" value="NZ_BSNS01000012.1"/>
</dbReference>
<dbReference type="EMBL" id="BSNS01000012">
    <property type="protein sequence ID" value="GLQ55651.1"/>
    <property type="molecule type" value="Genomic_DNA"/>
</dbReference>
<evidence type="ECO:0000256" key="1">
    <source>
        <dbReference type="SAM" id="SignalP"/>
    </source>
</evidence>
<accession>A0ABQ5W7Q2</accession>